<accession>A0A392W902</accession>
<dbReference type="AlphaFoldDB" id="A0A392W902"/>
<protein>
    <submittedName>
        <fullName evidence="1">Uncharacterized protein</fullName>
    </submittedName>
</protein>
<reference evidence="1 2" key="1">
    <citation type="journal article" date="2018" name="Front. Plant Sci.">
        <title>Red Clover (Trifolium pratense) and Zigzag Clover (T. medium) - A Picture of Genomic Similarities and Differences.</title>
        <authorList>
            <person name="Dluhosova J."/>
            <person name="Istvanek J."/>
            <person name="Nedelnik J."/>
            <person name="Repkova J."/>
        </authorList>
    </citation>
    <scope>NUCLEOTIDE SEQUENCE [LARGE SCALE GENOMIC DNA]</scope>
    <source>
        <strain evidence="2">cv. 10/8</strain>
        <tissue evidence="1">Leaf</tissue>
    </source>
</reference>
<keyword evidence="2" id="KW-1185">Reference proteome</keyword>
<evidence type="ECO:0000313" key="2">
    <source>
        <dbReference type="Proteomes" id="UP000265520"/>
    </source>
</evidence>
<proteinExistence type="predicted"/>
<name>A0A392W902_9FABA</name>
<organism evidence="1 2">
    <name type="scientific">Trifolium medium</name>
    <dbReference type="NCBI Taxonomy" id="97028"/>
    <lineage>
        <taxon>Eukaryota</taxon>
        <taxon>Viridiplantae</taxon>
        <taxon>Streptophyta</taxon>
        <taxon>Embryophyta</taxon>
        <taxon>Tracheophyta</taxon>
        <taxon>Spermatophyta</taxon>
        <taxon>Magnoliopsida</taxon>
        <taxon>eudicotyledons</taxon>
        <taxon>Gunneridae</taxon>
        <taxon>Pentapetalae</taxon>
        <taxon>rosids</taxon>
        <taxon>fabids</taxon>
        <taxon>Fabales</taxon>
        <taxon>Fabaceae</taxon>
        <taxon>Papilionoideae</taxon>
        <taxon>50 kb inversion clade</taxon>
        <taxon>NPAAA clade</taxon>
        <taxon>Hologalegina</taxon>
        <taxon>IRL clade</taxon>
        <taxon>Trifolieae</taxon>
        <taxon>Trifolium</taxon>
    </lineage>
</organism>
<dbReference type="Proteomes" id="UP000265520">
    <property type="component" value="Unassembled WGS sequence"/>
</dbReference>
<comment type="caution">
    <text evidence="1">The sequence shown here is derived from an EMBL/GenBank/DDBJ whole genome shotgun (WGS) entry which is preliminary data.</text>
</comment>
<evidence type="ECO:0000313" key="1">
    <source>
        <dbReference type="EMBL" id="MCI96263.1"/>
    </source>
</evidence>
<sequence>MIIANAIAMKAMTLAMIMLMASTRC</sequence>
<dbReference type="EMBL" id="LXQA011409872">
    <property type="protein sequence ID" value="MCI96263.1"/>
    <property type="molecule type" value="Genomic_DNA"/>
</dbReference>